<name>A0A5K3EVY1_MESCO</name>
<protein>
    <submittedName>
        <fullName evidence="1">Uncharacterized protein</fullName>
    </submittedName>
</protein>
<proteinExistence type="predicted"/>
<reference evidence="1" key="1">
    <citation type="submission" date="2019-11" db="UniProtKB">
        <authorList>
            <consortium name="WormBaseParasite"/>
        </authorList>
    </citation>
    <scope>IDENTIFICATION</scope>
</reference>
<accession>A0A5K3EVY1</accession>
<dbReference type="AlphaFoldDB" id="A0A5K3EVY1"/>
<sequence>MSLSCKSKRAQSLVSYSHGPLSSRCGVRGVSNWISYQHWKTTTVQGTKPEAEDSFTHKGEAVWCGVGLGRKHVEPHGLSQTCLSAFQWHSRKISSLPVKDTTEEQYIMSGVTSVADSNGIRTTASEEALATQRRRLEQ</sequence>
<dbReference type="WBParaSite" id="MCU_003026-RA">
    <property type="protein sequence ID" value="MCU_003026-RA"/>
    <property type="gene ID" value="MCU_003026"/>
</dbReference>
<evidence type="ECO:0000313" key="1">
    <source>
        <dbReference type="WBParaSite" id="MCU_003026-RA"/>
    </source>
</evidence>
<organism evidence="1">
    <name type="scientific">Mesocestoides corti</name>
    <name type="common">Flatworm</name>
    <dbReference type="NCBI Taxonomy" id="53468"/>
    <lineage>
        <taxon>Eukaryota</taxon>
        <taxon>Metazoa</taxon>
        <taxon>Spiralia</taxon>
        <taxon>Lophotrochozoa</taxon>
        <taxon>Platyhelminthes</taxon>
        <taxon>Cestoda</taxon>
        <taxon>Eucestoda</taxon>
        <taxon>Cyclophyllidea</taxon>
        <taxon>Mesocestoididae</taxon>
        <taxon>Mesocestoides</taxon>
    </lineage>
</organism>